<reference evidence="2 3" key="1">
    <citation type="submission" date="2017-08" db="EMBL/GenBank/DDBJ databases">
        <title>Infants hospitalized years apart are colonized by the same room-sourced microbial strains.</title>
        <authorList>
            <person name="Brooks B."/>
            <person name="Olm M.R."/>
            <person name="Firek B.A."/>
            <person name="Baker R."/>
            <person name="Thomas B.C."/>
            <person name="Morowitz M.J."/>
            <person name="Banfield J.F."/>
        </authorList>
    </citation>
    <scope>NUCLEOTIDE SEQUENCE [LARGE SCALE GENOMIC DNA]</scope>
    <source>
        <strain evidence="2">S2_005_002_R2_29</strain>
    </source>
</reference>
<dbReference type="GO" id="GO:0005829">
    <property type="term" value="C:cytosol"/>
    <property type="evidence" value="ECO:0007669"/>
    <property type="project" value="TreeGrafter"/>
</dbReference>
<evidence type="ECO:0000313" key="2">
    <source>
        <dbReference type="EMBL" id="PZQ45535.1"/>
    </source>
</evidence>
<dbReference type="Gene3D" id="3.30.420.40">
    <property type="match status" value="2"/>
</dbReference>
<comment type="caution">
    <text evidence="2">The sequence shown here is derived from an EMBL/GenBank/DDBJ whole genome shotgun (WGS) entry which is preliminary data.</text>
</comment>
<dbReference type="InterPro" id="IPR043129">
    <property type="entry name" value="ATPase_NBD"/>
</dbReference>
<protein>
    <submittedName>
        <fullName evidence="2">tRNA (Adenosine(37)-N6)-threonylcarbamoyltransferase complex dimerization subunit type 1 TsaB</fullName>
    </submittedName>
</protein>
<feature type="domain" description="Gcp-like" evidence="1">
    <location>
        <begin position="59"/>
        <end position="148"/>
    </location>
</feature>
<dbReference type="AlphaFoldDB" id="A0A2W5N428"/>
<dbReference type="PANTHER" id="PTHR11735:SF11">
    <property type="entry name" value="TRNA THREONYLCARBAMOYLADENOSINE BIOSYNTHESIS PROTEIN TSAB"/>
    <property type="match status" value="1"/>
</dbReference>
<accession>A0A2W5N428</accession>
<dbReference type="Pfam" id="PF00814">
    <property type="entry name" value="TsaD"/>
    <property type="match status" value="1"/>
</dbReference>
<evidence type="ECO:0000259" key="1">
    <source>
        <dbReference type="Pfam" id="PF00814"/>
    </source>
</evidence>
<dbReference type="Proteomes" id="UP000249417">
    <property type="component" value="Unassembled WGS sequence"/>
</dbReference>
<evidence type="ECO:0000313" key="3">
    <source>
        <dbReference type="Proteomes" id="UP000249417"/>
    </source>
</evidence>
<dbReference type="PANTHER" id="PTHR11735">
    <property type="entry name" value="TRNA N6-ADENOSINE THREONYLCARBAMOYLTRANSFERASE"/>
    <property type="match status" value="1"/>
</dbReference>
<sequence length="253" mass="26610">MATKPRFFRVCLDLNSTRYAALSDARSAILAFDSALGGCIAAVLDPALGKTASRVLETDRAQASKLMPMVQEVMEEAGISFGDVSFIVTTNGPGSFTGLRIGLSAARAMALALSVPLQGVSTFAAMQASCDPKAPSLVVLESKRKDYYVQAFDGAGGMEGEPFCAEIEEIIEKAKGRIVCSDAGARLKAEGAGAFASLIDRQLYDPLILLKLGEKAFQAAGGAAGPVEPFYMRGADVSVSKKVQREITGFPLQ</sequence>
<dbReference type="NCBIfam" id="TIGR03725">
    <property type="entry name" value="T6A_YeaZ"/>
    <property type="match status" value="1"/>
</dbReference>
<keyword evidence="2" id="KW-0808">Transferase</keyword>
<dbReference type="EMBL" id="QFQB01000046">
    <property type="protein sequence ID" value="PZQ45535.1"/>
    <property type="molecule type" value="Genomic_DNA"/>
</dbReference>
<dbReference type="InterPro" id="IPR022496">
    <property type="entry name" value="T6A_TsaB"/>
</dbReference>
<proteinExistence type="predicted"/>
<gene>
    <name evidence="2" type="primary">tsaB</name>
    <name evidence="2" type="ORF">DI551_07135</name>
</gene>
<dbReference type="GO" id="GO:0016740">
    <property type="term" value="F:transferase activity"/>
    <property type="evidence" value="ECO:0007669"/>
    <property type="project" value="UniProtKB-KW"/>
</dbReference>
<dbReference type="CDD" id="cd24032">
    <property type="entry name" value="ASKHA_NBD_TsaB"/>
    <property type="match status" value="1"/>
</dbReference>
<name>A0A2W5N428_9BACT</name>
<dbReference type="InterPro" id="IPR000905">
    <property type="entry name" value="Gcp-like_dom"/>
</dbReference>
<organism evidence="2 3">
    <name type="scientific">Micavibrio aeruginosavorus</name>
    <dbReference type="NCBI Taxonomy" id="349221"/>
    <lineage>
        <taxon>Bacteria</taxon>
        <taxon>Pseudomonadati</taxon>
        <taxon>Bdellovibrionota</taxon>
        <taxon>Bdellovibrionia</taxon>
        <taxon>Bdellovibrionales</taxon>
        <taxon>Pseudobdellovibrionaceae</taxon>
        <taxon>Micavibrio</taxon>
    </lineage>
</organism>
<dbReference type="GO" id="GO:0002949">
    <property type="term" value="P:tRNA threonylcarbamoyladenosine modification"/>
    <property type="evidence" value="ECO:0007669"/>
    <property type="project" value="InterPro"/>
</dbReference>
<dbReference type="SUPFAM" id="SSF53067">
    <property type="entry name" value="Actin-like ATPase domain"/>
    <property type="match status" value="1"/>
</dbReference>